<dbReference type="SUPFAM" id="SSF46689">
    <property type="entry name" value="Homeodomain-like"/>
    <property type="match status" value="1"/>
</dbReference>
<dbReference type="Gene3D" id="1.10.357.10">
    <property type="entry name" value="Tetracycline Repressor, domain 2"/>
    <property type="match status" value="1"/>
</dbReference>
<feature type="DNA-binding region" description="H-T-H motif" evidence="4">
    <location>
        <begin position="41"/>
        <end position="60"/>
    </location>
</feature>
<dbReference type="GO" id="GO:0000976">
    <property type="term" value="F:transcription cis-regulatory region binding"/>
    <property type="evidence" value="ECO:0007669"/>
    <property type="project" value="TreeGrafter"/>
</dbReference>
<keyword evidence="3" id="KW-0804">Transcription</keyword>
<dbReference type="InterPro" id="IPR001647">
    <property type="entry name" value="HTH_TetR"/>
</dbReference>
<evidence type="ECO:0000313" key="7">
    <source>
        <dbReference type="Proteomes" id="UP000297065"/>
    </source>
</evidence>
<name>A0A4P7UIZ5_DESDE</name>
<accession>A0A4P7UIZ5</accession>
<organism evidence="6 7">
    <name type="scientific">Desulfovibrio desulfuricans</name>
    <dbReference type="NCBI Taxonomy" id="876"/>
    <lineage>
        <taxon>Bacteria</taxon>
        <taxon>Pseudomonadati</taxon>
        <taxon>Thermodesulfobacteriota</taxon>
        <taxon>Desulfovibrionia</taxon>
        <taxon>Desulfovibrionales</taxon>
        <taxon>Desulfovibrionaceae</taxon>
        <taxon>Desulfovibrio</taxon>
    </lineage>
</organism>
<evidence type="ECO:0000313" key="6">
    <source>
        <dbReference type="EMBL" id="QCC86405.1"/>
    </source>
</evidence>
<dbReference type="InterPro" id="IPR050109">
    <property type="entry name" value="HTH-type_TetR-like_transc_reg"/>
</dbReference>
<evidence type="ECO:0000256" key="3">
    <source>
        <dbReference type="ARBA" id="ARBA00023163"/>
    </source>
</evidence>
<dbReference type="PROSITE" id="PS50977">
    <property type="entry name" value="HTH_TETR_2"/>
    <property type="match status" value="1"/>
</dbReference>
<evidence type="ECO:0000256" key="1">
    <source>
        <dbReference type="ARBA" id="ARBA00023015"/>
    </source>
</evidence>
<dbReference type="OrthoDB" id="9793734at2"/>
<reference evidence="6 7" key="1">
    <citation type="submission" date="2019-02" db="EMBL/GenBank/DDBJ databases">
        <title>Complete Genome Sequence of Desulfovibrio desulfuricans IC1, a Sulfonate Utilizing Anaerobe.</title>
        <authorList>
            <person name="Day L.A."/>
            <person name="De Leon K.B."/>
            <person name="Wall J.D."/>
        </authorList>
    </citation>
    <scope>NUCLEOTIDE SEQUENCE [LARGE SCALE GENOMIC DNA]</scope>
    <source>
        <strain evidence="6 7">IC1</strain>
    </source>
</reference>
<sequence length="201" mass="21966">MISDQKKVVVPQQKRNAAETRMRLLQAARRLFSGANYVSVGIREIGAAAGVNPALISRYFGSKRNLFLEVAALLNEEGNAALPDAPPLERTTLAMNSILSDGAQSAWVTDFRITALSALDPNVSDVMAQTYDAVREQIMAILPGEQRAARAELILAQLMGAALVVNLLRGKNSPAIDVEYMKRFYARQMAELFGDNTDRQA</sequence>
<gene>
    <name evidence="6" type="ORF">DDIC_11085</name>
</gene>
<dbReference type="PANTHER" id="PTHR30055">
    <property type="entry name" value="HTH-TYPE TRANSCRIPTIONAL REGULATOR RUTR"/>
    <property type="match status" value="1"/>
</dbReference>
<evidence type="ECO:0000256" key="2">
    <source>
        <dbReference type="ARBA" id="ARBA00023125"/>
    </source>
</evidence>
<dbReference type="AlphaFoldDB" id="A0A4P7UIZ5"/>
<dbReference type="EMBL" id="CP036295">
    <property type="protein sequence ID" value="QCC86405.1"/>
    <property type="molecule type" value="Genomic_DNA"/>
</dbReference>
<proteinExistence type="predicted"/>
<keyword evidence="2 4" id="KW-0238">DNA-binding</keyword>
<dbReference type="Proteomes" id="UP000297065">
    <property type="component" value="Chromosome"/>
</dbReference>
<dbReference type="Pfam" id="PF00440">
    <property type="entry name" value="TetR_N"/>
    <property type="match status" value="1"/>
</dbReference>
<protein>
    <submittedName>
        <fullName evidence="6">TetR/AcrR family transcriptional regulator</fullName>
    </submittedName>
</protein>
<evidence type="ECO:0000259" key="5">
    <source>
        <dbReference type="PROSITE" id="PS50977"/>
    </source>
</evidence>
<keyword evidence="1" id="KW-0805">Transcription regulation</keyword>
<dbReference type="InterPro" id="IPR009057">
    <property type="entry name" value="Homeodomain-like_sf"/>
</dbReference>
<dbReference type="SUPFAM" id="SSF48498">
    <property type="entry name" value="Tetracyclin repressor-like, C-terminal domain"/>
    <property type="match status" value="1"/>
</dbReference>
<dbReference type="GO" id="GO:0003700">
    <property type="term" value="F:DNA-binding transcription factor activity"/>
    <property type="evidence" value="ECO:0007669"/>
    <property type="project" value="TreeGrafter"/>
</dbReference>
<dbReference type="InterPro" id="IPR036271">
    <property type="entry name" value="Tet_transcr_reg_TetR-rel_C_sf"/>
</dbReference>
<evidence type="ECO:0000256" key="4">
    <source>
        <dbReference type="PROSITE-ProRule" id="PRU00335"/>
    </source>
</evidence>
<dbReference type="PRINTS" id="PR00455">
    <property type="entry name" value="HTHTETR"/>
</dbReference>
<dbReference type="PANTHER" id="PTHR30055:SF234">
    <property type="entry name" value="HTH-TYPE TRANSCRIPTIONAL REGULATOR BETI"/>
    <property type="match status" value="1"/>
</dbReference>
<feature type="domain" description="HTH tetR-type" evidence="5">
    <location>
        <begin position="18"/>
        <end position="78"/>
    </location>
</feature>